<keyword evidence="3" id="KW-1185">Reference proteome</keyword>
<dbReference type="EMBL" id="JAATVY010000050">
    <property type="protein sequence ID" value="NJC74211.1"/>
    <property type="molecule type" value="Genomic_DNA"/>
</dbReference>
<protein>
    <submittedName>
        <fullName evidence="2">Uncharacterized protein</fullName>
    </submittedName>
</protein>
<keyword evidence="1" id="KW-0472">Membrane</keyword>
<evidence type="ECO:0000313" key="3">
    <source>
        <dbReference type="Proteomes" id="UP000722989"/>
    </source>
</evidence>
<sequence>MEVGRSLGRDRLPADGPVEPNVVIGVIASPGICAELAESVLSDLAGRLADRIPGVRWEVRYVCDRLVERPADLSRLVSAARSRALAEGWQLAVCITDLPLQTARRPVVAHASMTHGVAVLSLPALGPVAVASRASEAIVRLVAALLGDGEAPRADSDRNARRLSLLTRRANEIGGRVELDGHGFGLVAGVITGNLRLLLGMLRANRPWRLALRLSDALIAALATGVLAIVLSDIWRIADGVGPVRLGLLGLASVVAVVLAIIVGAGLWERVPPRTSAREQVILFNIVTVATVVIGVVALYFALFVLMLVGTLLLVPERTLAGIVDHPIGIGDQAKLVWLACSLATLGGALGAAAESDEDVREAAYGYQPDRQLTR</sequence>
<accession>A0ABX0Y713</accession>
<evidence type="ECO:0000313" key="2">
    <source>
        <dbReference type="EMBL" id="NJC74211.1"/>
    </source>
</evidence>
<dbReference type="Proteomes" id="UP000722989">
    <property type="component" value="Unassembled WGS sequence"/>
</dbReference>
<name>A0ABX0Y713_9ACTN</name>
<gene>
    <name evidence="2" type="ORF">HC031_31525</name>
</gene>
<proteinExistence type="predicted"/>
<keyword evidence="1" id="KW-1133">Transmembrane helix</keyword>
<feature type="transmembrane region" description="Helical" evidence="1">
    <location>
        <begin position="214"/>
        <end position="235"/>
    </location>
</feature>
<comment type="caution">
    <text evidence="2">The sequence shown here is derived from an EMBL/GenBank/DDBJ whole genome shotgun (WGS) entry which is preliminary data.</text>
</comment>
<organism evidence="2 3">
    <name type="scientific">Planosporangium thailandense</name>
    <dbReference type="NCBI Taxonomy" id="765197"/>
    <lineage>
        <taxon>Bacteria</taxon>
        <taxon>Bacillati</taxon>
        <taxon>Actinomycetota</taxon>
        <taxon>Actinomycetes</taxon>
        <taxon>Micromonosporales</taxon>
        <taxon>Micromonosporaceae</taxon>
        <taxon>Planosporangium</taxon>
    </lineage>
</organism>
<feature type="transmembrane region" description="Helical" evidence="1">
    <location>
        <begin position="281"/>
        <end position="314"/>
    </location>
</feature>
<keyword evidence="1" id="KW-0812">Transmembrane</keyword>
<reference evidence="2 3" key="1">
    <citation type="submission" date="2020-03" db="EMBL/GenBank/DDBJ databases">
        <title>WGS of the type strain of Planosporangium spp.</title>
        <authorList>
            <person name="Thawai C."/>
        </authorList>
    </citation>
    <scope>NUCLEOTIDE SEQUENCE [LARGE SCALE GENOMIC DNA]</scope>
    <source>
        <strain evidence="2 3">TBRC 5610</strain>
    </source>
</reference>
<feature type="transmembrane region" description="Helical" evidence="1">
    <location>
        <begin position="247"/>
        <end position="269"/>
    </location>
</feature>
<evidence type="ECO:0000256" key="1">
    <source>
        <dbReference type="SAM" id="Phobius"/>
    </source>
</evidence>